<evidence type="ECO:0000313" key="2">
    <source>
        <dbReference type="EMBL" id="KAD6796348.1"/>
    </source>
</evidence>
<evidence type="ECO:0000313" key="3">
    <source>
        <dbReference type="Proteomes" id="UP000326396"/>
    </source>
</evidence>
<comment type="caution">
    <text evidence="2">The sequence shown here is derived from an EMBL/GenBank/DDBJ whole genome shotgun (WGS) entry which is preliminary data.</text>
</comment>
<keyword evidence="3" id="KW-1185">Reference proteome</keyword>
<evidence type="ECO:0000256" key="1">
    <source>
        <dbReference type="SAM" id="MobiDB-lite"/>
    </source>
</evidence>
<feature type="region of interest" description="Disordered" evidence="1">
    <location>
        <begin position="1"/>
        <end position="30"/>
    </location>
</feature>
<organism evidence="2 3">
    <name type="scientific">Mikania micrantha</name>
    <name type="common">bitter vine</name>
    <dbReference type="NCBI Taxonomy" id="192012"/>
    <lineage>
        <taxon>Eukaryota</taxon>
        <taxon>Viridiplantae</taxon>
        <taxon>Streptophyta</taxon>
        <taxon>Embryophyta</taxon>
        <taxon>Tracheophyta</taxon>
        <taxon>Spermatophyta</taxon>
        <taxon>Magnoliopsida</taxon>
        <taxon>eudicotyledons</taxon>
        <taxon>Gunneridae</taxon>
        <taxon>Pentapetalae</taxon>
        <taxon>asterids</taxon>
        <taxon>campanulids</taxon>
        <taxon>Asterales</taxon>
        <taxon>Asteraceae</taxon>
        <taxon>Asteroideae</taxon>
        <taxon>Heliantheae alliance</taxon>
        <taxon>Eupatorieae</taxon>
        <taxon>Mikania</taxon>
    </lineage>
</organism>
<name>A0A5N6PR23_9ASTR</name>
<protein>
    <submittedName>
        <fullName evidence="2">Uncharacterized protein</fullName>
    </submittedName>
</protein>
<sequence>MLAERKLPTECAGPKVGRGNEPRPKELGRSNDHWADRIKIGPKDLVGRAKEEDASAWSIRPNEKSGSFDELVLVFGLFNLHSDGSPIFRSGDYPKVWEDDGINCHHKWS</sequence>
<dbReference type="Proteomes" id="UP000326396">
    <property type="component" value="Linkage Group LG11"/>
</dbReference>
<proteinExistence type="predicted"/>
<reference evidence="2 3" key="1">
    <citation type="submission" date="2019-05" db="EMBL/GenBank/DDBJ databases">
        <title>Mikania micrantha, genome provides insights into the molecular mechanism of rapid growth.</title>
        <authorList>
            <person name="Liu B."/>
        </authorList>
    </citation>
    <scope>NUCLEOTIDE SEQUENCE [LARGE SCALE GENOMIC DNA]</scope>
    <source>
        <strain evidence="2">NLD-2019</strain>
        <tissue evidence="2">Leaf</tissue>
    </source>
</reference>
<dbReference type="EMBL" id="SZYD01000003">
    <property type="protein sequence ID" value="KAD6796348.1"/>
    <property type="molecule type" value="Genomic_DNA"/>
</dbReference>
<gene>
    <name evidence="2" type="ORF">E3N88_07244</name>
</gene>
<feature type="compositionally biased region" description="Basic and acidic residues" evidence="1">
    <location>
        <begin position="18"/>
        <end position="30"/>
    </location>
</feature>
<accession>A0A5N6PR23</accession>
<dbReference type="AlphaFoldDB" id="A0A5N6PR23"/>